<gene>
    <name evidence="1" type="ORF">Tco_1054166</name>
</gene>
<reference evidence="1" key="1">
    <citation type="journal article" date="2022" name="Int. J. Mol. Sci.">
        <title>Draft Genome of Tanacetum Coccineum: Genomic Comparison of Closely Related Tanacetum-Family Plants.</title>
        <authorList>
            <person name="Yamashiro T."/>
            <person name="Shiraishi A."/>
            <person name="Nakayama K."/>
            <person name="Satake H."/>
        </authorList>
    </citation>
    <scope>NUCLEOTIDE SEQUENCE</scope>
</reference>
<dbReference type="Proteomes" id="UP001151760">
    <property type="component" value="Unassembled WGS sequence"/>
</dbReference>
<evidence type="ECO:0000313" key="2">
    <source>
        <dbReference type="Proteomes" id="UP001151760"/>
    </source>
</evidence>
<keyword evidence="2" id="KW-1185">Reference proteome</keyword>
<sequence>MSGYNRRLIEADLRQQRSIELLSDYDCEIQYHPGKVNVVVDALSRKERNKPLRVRALMMTVHNDLPKQIREAQEEAMKRKNVKVENLGRLINLASEAAETAATTRDSSLEVEKDYYGFCGQKRRVGMVFLFRSFWIEIAILCKDSGDRFRKRRGRIWI</sequence>
<comment type="caution">
    <text evidence="1">The sequence shown here is derived from an EMBL/GenBank/DDBJ whole genome shotgun (WGS) entry which is preliminary data.</text>
</comment>
<dbReference type="EMBL" id="BQNB010018934">
    <property type="protein sequence ID" value="GJT79824.1"/>
    <property type="molecule type" value="Genomic_DNA"/>
</dbReference>
<protein>
    <recommendedName>
        <fullName evidence="3">Reverse transcriptase domain-containing protein</fullName>
    </recommendedName>
</protein>
<proteinExistence type="predicted"/>
<reference evidence="1" key="2">
    <citation type="submission" date="2022-01" db="EMBL/GenBank/DDBJ databases">
        <authorList>
            <person name="Yamashiro T."/>
            <person name="Shiraishi A."/>
            <person name="Satake H."/>
            <person name="Nakayama K."/>
        </authorList>
    </citation>
    <scope>NUCLEOTIDE SEQUENCE</scope>
</reference>
<evidence type="ECO:0008006" key="3">
    <source>
        <dbReference type="Google" id="ProtNLM"/>
    </source>
</evidence>
<organism evidence="1 2">
    <name type="scientific">Tanacetum coccineum</name>
    <dbReference type="NCBI Taxonomy" id="301880"/>
    <lineage>
        <taxon>Eukaryota</taxon>
        <taxon>Viridiplantae</taxon>
        <taxon>Streptophyta</taxon>
        <taxon>Embryophyta</taxon>
        <taxon>Tracheophyta</taxon>
        <taxon>Spermatophyta</taxon>
        <taxon>Magnoliopsida</taxon>
        <taxon>eudicotyledons</taxon>
        <taxon>Gunneridae</taxon>
        <taxon>Pentapetalae</taxon>
        <taxon>asterids</taxon>
        <taxon>campanulids</taxon>
        <taxon>Asterales</taxon>
        <taxon>Asteraceae</taxon>
        <taxon>Asteroideae</taxon>
        <taxon>Anthemideae</taxon>
        <taxon>Anthemidinae</taxon>
        <taxon>Tanacetum</taxon>
    </lineage>
</organism>
<name>A0ABQ5GWF2_9ASTR</name>
<evidence type="ECO:0000313" key="1">
    <source>
        <dbReference type="EMBL" id="GJT79824.1"/>
    </source>
</evidence>
<accession>A0ABQ5GWF2</accession>